<gene>
    <name evidence="2" type="ORF">LACBIDRAFT_317122</name>
</gene>
<feature type="chain" id="PRO_5002747056" evidence="1">
    <location>
        <begin position="25"/>
        <end position="151"/>
    </location>
</feature>
<dbReference type="AlphaFoldDB" id="B0D4G4"/>
<dbReference type="InParanoid" id="B0D4G4"/>
<evidence type="ECO:0000313" key="3">
    <source>
        <dbReference type="Proteomes" id="UP000001194"/>
    </source>
</evidence>
<keyword evidence="1" id="KW-0732">Signal</keyword>
<protein>
    <submittedName>
        <fullName evidence="2">Predicted protein</fullName>
    </submittedName>
</protein>
<name>B0D4G4_LACBS</name>
<dbReference type="GeneID" id="6074700"/>
<organism evidence="3">
    <name type="scientific">Laccaria bicolor (strain S238N-H82 / ATCC MYA-4686)</name>
    <name type="common">Bicoloured deceiver</name>
    <name type="synonym">Laccaria laccata var. bicolor</name>
    <dbReference type="NCBI Taxonomy" id="486041"/>
    <lineage>
        <taxon>Eukaryota</taxon>
        <taxon>Fungi</taxon>
        <taxon>Dikarya</taxon>
        <taxon>Basidiomycota</taxon>
        <taxon>Agaricomycotina</taxon>
        <taxon>Agaricomycetes</taxon>
        <taxon>Agaricomycetidae</taxon>
        <taxon>Agaricales</taxon>
        <taxon>Agaricineae</taxon>
        <taxon>Hydnangiaceae</taxon>
        <taxon>Laccaria</taxon>
    </lineage>
</organism>
<dbReference type="KEGG" id="lbc:LACBIDRAFT_317122"/>
<dbReference type="EMBL" id="DS547097">
    <property type="protein sequence ID" value="EDR10340.1"/>
    <property type="molecule type" value="Genomic_DNA"/>
</dbReference>
<feature type="signal peptide" evidence="1">
    <location>
        <begin position="1"/>
        <end position="24"/>
    </location>
</feature>
<proteinExistence type="predicted"/>
<keyword evidence="3" id="KW-1185">Reference proteome</keyword>
<evidence type="ECO:0000256" key="1">
    <source>
        <dbReference type="SAM" id="SignalP"/>
    </source>
</evidence>
<accession>B0D4G4</accession>
<reference evidence="2 3" key="1">
    <citation type="journal article" date="2008" name="Nature">
        <title>The genome of Laccaria bicolor provides insights into mycorrhizal symbiosis.</title>
        <authorList>
            <person name="Martin F."/>
            <person name="Aerts A."/>
            <person name="Ahren D."/>
            <person name="Brun A."/>
            <person name="Danchin E.G.J."/>
            <person name="Duchaussoy F."/>
            <person name="Gibon J."/>
            <person name="Kohler A."/>
            <person name="Lindquist E."/>
            <person name="Pereda V."/>
            <person name="Salamov A."/>
            <person name="Shapiro H.J."/>
            <person name="Wuyts J."/>
            <person name="Blaudez D."/>
            <person name="Buee M."/>
            <person name="Brokstein P."/>
            <person name="Canbaeck B."/>
            <person name="Cohen D."/>
            <person name="Courty P.E."/>
            <person name="Coutinho P.M."/>
            <person name="Delaruelle C."/>
            <person name="Detter J.C."/>
            <person name="Deveau A."/>
            <person name="DiFazio S."/>
            <person name="Duplessis S."/>
            <person name="Fraissinet-Tachet L."/>
            <person name="Lucic E."/>
            <person name="Frey-Klett P."/>
            <person name="Fourrey C."/>
            <person name="Feussner I."/>
            <person name="Gay G."/>
            <person name="Grimwood J."/>
            <person name="Hoegger P.J."/>
            <person name="Jain P."/>
            <person name="Kilaru S."/>
            <person name="Labbe J."/>
            <person name="Lin Y.C."/>
            <person name="Legue V."/>
            <person name="Le Tacon F."/>
            <person name="Marmeisse R."/>
            <person name="Melayah D."/>
            <person name="Montanini B."/>
            <person name="Muratet M."/>
            <person name="Nehls U."/>
            <person name="Niculita-Hirzel H."/>
            <person name="Oudot-Le Secq M.P."/>
            <person name="Peter M."/>
            <person name="Quesneville H."/>
            <person name="Rajashekar B."/>
            <person name="Reich M."/>
            <person name="Rouhier N."/>
            <person name="Schmutz J."/>
            <person name="Yin T."/>
            <person name="Chalot M."/>
            <person name="Henrissat B."/>
            <person name="Kuees U."/>
            <person name="Lucas S."/>
            <person name="Van de Peer Y."/>
            <person name="Podila G.K."/>
            <person name="Polle A."/>
            <person name="Pukkila P.J."/>
            <person name="Richardson P.M."/>
            <person name="Rouze P."/>
            <person name="Sanders I.R."/>
            <person name="Stajich J.E."/>
            <person name="Tunlid A."/>
            <person name="Tuskan G."/>
            <person name="Grigoriev I.V."/>
        </authorList>
    </citation>
    <scope>NUCLEOTIDE SEQUENCE [LARGE SCALE GENOMIC DNA]</scope>
    <source>
        <strain evidence="3">S238N-H82 / ATCC MYA-4686</strain>
    </source>
</reference>
<sequence>MHLCCSSLWLPRLLLGPCAPPSPALSLLCPAGVVSAPPSPLVGGPVCNLGVHLQNLLDCVLLTLSVTLIYLSASERVAVSVYIQQALTGFNWLLWLHQSNLAHLQFKTTRQRHNILQSLNDLFGLKIKKLGVTIILLLLEMCSCSGCGSES</sequence>
<dbReference type="Proteomes" id="UP000001194">
    <property type="component" value="Unassembled WGS sequence"/>
</dbReference>
<dbReference type="RefSeq" id="XP_001878790.1">
    <property type="nucleotide sequence ID" value="XM_001878755.1"/>
</dbReference>
<evidence type="ECO:0000313" key="2">
    <source>
        <dbReference type="EMBL" id="EDR10340.1"/>
    </source>
</evidence>
<dbReference type="HOGENOM" id="CLU_1731775_0_0_1"/>